<dbReference type="AlphaFoldDB" id="A0A060T025"/>
<organism evidence="1">
    <name type="scientific">Blastobotrys adeninivorans</name>
    <name type="common">Yeast</name>
    <name type="synonym">Arxula adeninivorans</name>
    <dbReference type="NCBI Taxonomy" id="409370"/>
    <lineage>
        <taxon>Eukaryota</taxon>
        <taxon>Fungi</taxon>
        <taxon>Dikarya</taxon>
        <taxon>Ascomycota</taxon>
        <taxon>Saccharomycotina</taxon>
        <taxon>Dipodascomycetes</taxon>
        <taxon>Dipodascales</taxon>
        <taxon>Trichomonascaceae</taxon>
        <taxon>Blastobotrys</taxon>
    </lineage>
</organism>
<reference evidence="1" key="1">
    <citation type="submission" date="2014-02" db="EMBL/GenBank/DDBJ databases">
        <authorList>
            <person name="Genoscope - CEA"/>
        </authorList>
    </citation>
    <scope>NUCLEOTIDE SEQUENCE</scope>
    <source>
        <strain evidence="1">LS3</strain>
    </source>
</reference>
<sequence length="121" mass="13191">MAKQVFIKLKWLRHSIIVFVDESSKVSDVANTLASALNDTQFQDPDPIAPGLPLESKVEPSDIRLGIPIVKTDFSKGFRDITGDEKATVGSLGLKDGATVAFVVGSSHQFEIDLAQYEDEQ</sequence>
<evidence type="ECO:0000313" key="1">
    <source>
        <dbReference type="EMBL" id="CDP34109.1"/>
    </source>
</evidence>
<dbReference type="EMBL" id="HG937693">
    <property type="protein sequence ID" value="CDP34109.1"/>
    <property type="molecule type" value="Genomic_DNA"/>
</dbReference>
<name>A0A060T025_BLAAD</name>
<reference evidence="1" key="2">
    <citation type="submission" date="2014-06" db="EMBL/GenBank/DDBJ databases">
        <title>The complete genome of Blastobotrys (Arxula) adeninivorans LS3 - a yeast of biotechnological interest.</title>
        <authorList>
            <person name="Kunze G."/>
            <person name="Gaillardin C."/>
            <person name="Czernicka M."/>
            <person name="Durrens P."/>
            <person name="Martin T."/>
            <person name="Boer E."/>
            <person name="Gabaldon T."/>
            <person name="Cruz J."/>
            <person name="Talla E."/>
            <person name="Marck C."/>
            <person name="Goffeau A."/>
            <person name="Barbe V."/>
            <person name="Baret P."/>
            <person name="Baronian K."/>
            <person name="Beier S."/>
            <person name="Bleykasten C."/>
            <person name="Bode R."/>
            <person name="Casaregola S."/>
            <person name="Despons L."/>
            <person name="Fairhead C."/>
            <person name="Giersberg M."/>
            <person name="Gierski P."/>
            <person name="Hahnel U."/>
            <person name="Hartmann A."/>
            <person name="Jankowska D."/>
            <person name="Jubin C."/>
            <person name="Jung P."/>
            <person name="Lafontaine I."/>
            <person name="Leh-Louis V."/>
            <person name="Lemaire M."/>
            <person name="Marcet-Houben M."/>
            <person name="Mascher M."/>
            <person name="Morel G."/>
            <person name="Richard G.-F."/>
            <person name="Riechen J."/>
            <person name="Sacerdot C."/>
            <person name="Sarkar A."/>
            <person name="Savel G."/>
            <person name="Schacherer J."/>
            <person name="Sherman D."/>
            <person name="Straub M.-L."/>
            <person name="Stein N."/>
            <person name="Thierry A."/>
            <person name="Trautwein-Schult A."/>
            <person name="Westhof E."/>
            <person name="Worch S."/>
            <person name="Dujon B."/>
            <person name="Souciet J.-L."/>
            <person name="Wincker P."/>
            <person name="Scholz U."/>
            <person name="Neuveglise N."/>
        </authorList>
    </citation>
    <scope>NUCLEOTIDE SEQUENCE</scope>
    <source>
        <strain evidence="1">LS3</strain>
    </source>
</reference>
<protein>
    <submittedName>
        <fullName evidence="1">ARAD1C04928p</fullName>
    </submittedName>
</protein>
<proteinExistence type="predicted"/>
<accession>A0A060T025</accession>
<gene>
    <name evidence="1" type="ORF">GNLVRS02_ARAD1C04928g</name>
</gene>